<feature type="compositionally biased region" description="Low complexity" evidence="1">
    <location>
        <begin position="1364"/>
        <end position="1417"/>
    </location>
</feature>
<feature type="region of interest" description="Disordered" evidence="1">
    <location>
        <begin position="1498"/>
        <end position="1520"/>
    </location>
</feature>
<name>A0A1H1L5R7_9ACTN</name>
<accession>A0A1H1L5R7</accession>
<feature type="region of interest" description="Disordered" evidence="1">
    <location>
        <begin position="573"/>
        <end position="607"/>
    </location>
</feature>
<evidence type="ECO:0000256" key="1">
    <source>
        <dbReference type="SAM" id="MobiDB-lite"/>
    </source>
</evidence>
<feature type="region of interest" description="Disordered" evidence="1">
    <location>
        <begin position="508"/>
        <end position="539"/>
    </location>
</feature>
<feature type="compositionally biased region" description="Gly residues" evidence="1">
    <location>
        <begin position="508"/>
        <end position="531"/>
    </location>
</feature>
<protein>
    <recommendedName>
        <fullName evidence="4">Tape measure protein</fullName>
    </recommendedName>
</protein>
<feature type="region of interest" description="Disordered" evidence="1">
    <location>
        <begin position="1465"/>
        <end position="1484"/>
    </location>
</feature>
<dbReference type="GeneID" id="78500069"/>
<sequence length="1773" mass="181420">MADASIDQLRISIEAKAASAKSELRGLSNDVGSIKSKVGPAADSLEKLSAALGSVGSKRSAANTLSGVANAVKRLDGVKVSSSLANQINRISSSISGLSNVSALNALANGVGELQGKNVDSTLGSRLKRVAEGASALNEAKIEPSKVHQLAEVLNELSKVKSSSISTTINALRRLPEAAQALHNTDFKQVAEDARQLSTALGPLPQKISAIRSSYSGLGSQASRNLRTITSATDEAASHTESFRQRLANLASTITVFSIVRNGMKAIAGSIGSLINEANKYIEDMNLVNVAMGDYAGQAKEYANQVYQALGIAPQDFLRSEGTFTTMARGMGIATDRAATMGQQLTQLSYDLASFYNISESDAMEKVQAGLAGQIRPLRELGFDLSEAKLKEEAMAMGIDENVESMTQAEKAMLRYKAMLSQVSWAQGDMARTLDSPANALRVFQSNVRNAARSIGSIFLPMIKAIMPAAIAAAKVVATLANMIANLTGGAQISAVNYGGGTSVGGGGGGDDGVSLPSGGGDTGGSGGGSGSKNPTAKKYKGIGDAAKQAAKEVKELKRQVLSFDEINKLSDNTSKALGGNGGSGSGGSGGGSGSGGSGGGAGGGSGAGGGGAMPIQTYDFLGNAKGIGDDIFNALMDVAKRAAMALDPLYEAVKQTVEAIGNQFKGLDIAGAMANELVAAVNLFSNFARNVVEILGPIAVAFNFPETAAYAFDLAAQMMNTFSAALNGVGTLVGNFSREAILPLVAWIGDKLRGAIKVCIDVLSSWQTWFINNTQALANLGKAAGDGANLVLSLARAVADPLFDAASATFKGLNTGIQNILTVLLNSDGAIIAAHGLGAALAAWALGGAISSGLNGISTALSNLANRLALHNAQAGQTRGVYDGLRGAFTNLHDSAWLLSQELGTALAPSMQKVRDFSEKVNNKLSDMAVKFVYTKQGVDGFRSGLSESNSVVDRARNYHDKLRSSLDSNVKKLADARVATRNATSEYKNFGDKAGLLETAHAKLAVKIAAANEKIQRGKTEMDAAKLSSSAFATQEDASAIATQGLGTSAAGAAAKIAAGTAAKGAASAASVALSVGEKAAAAATTMLSAAMEAIPGMILVTVLGELVAHFTDLTNWIRSVANGFQHLVKDVPVLSWLGKLVGAIGNVVGWLGDMWGKLTGTADATGKVTDTTKEANKVLSEEQQRIKNNVDSINEYDKSHDNLRDAIKLSGYSVKDWAKHLENIGTTFDDLKSKQDDFTNKTINSFDKIDTSTQMSLSDMENNLRSNIETQKQWSQDMQQLMHDTGLSSNDALIQALEEGGPAKFSAALHELVTSGSAKEQEFADLGKQGGDVLCASMGQALSGGKATVTSAGSGLADAAAKGASSEGSKSKAKSAGKGVGDSVAKGVSGSKASAKKSGSDVASAAADGASSDSAKSKAKSSGKKLSDSLASGVTSGKQSAVKAAQSVSSDVATAFSKSTSSAKSAGSKLGKSFVSGVSSTSSSAKSAADKVRSAATSSLSSSTGTNGARNAGKNLGDSFVSGVSSKKDAASRAGKSVANGAKDGIGSPSAYRAGQNFGHGYGDGISSTWSYVYRSAWNTAMAAISAVNSAQESASPSRVMKRSGRWFGQGYGIGIDDTKSFVSKKAAGIADAAIDSVGNMEAAGKRLGSSLGNGFASTFDGSRMADTVSSAIGSTYAAARTAIARRSFALDTNVTTSHAGGPVTVDDAAVRAIAEAVERGMLSVSMGGGSNEAGGSETLVLRVDGEELARATARGRDSLRRRGVEIEFD</sequence>
<dbReference type="PANTHER" id="PTHR12460:SF38">
    <property type="entry name" value="KINETOPLAST-ASSOCIATED PROTEIN-LIKE PROTEIN"/>
    <property type="match status" value="1"/>
</dbReference>
<dbReference type="EMBL" id="LT629759">
    <property type="protein sequence ID" value="SDR69642.1"/>
    <property type="molecule type" value="Genomic_DNA"/>
</dbReference>
<dbReference type="PANTHER" id="PTHR12460">
    <property type="entry name" value="CYCLIN-DEPENDENT KINASE INHIBITOR-RELATED PROTEIN"/>
    <property type="match status" value="1"/>
</dbReference>
<feature type="compositionally biased region" description="Gly residues" evidence="1">
    <location>
        <begin position="579"/>
        <end position="607"/>
    </location>
</feature>
<reference evidence="3" key="1">
    <citation type="submission" date="2016-10" db="EMBL/GenBank/DDBJ databases">
        <authorList>
            <person name="Varghese N."/>
            <person name="Submissions S."/>
        </authorList>
    </citation>
    <scope>NUCLEOTIDE SEQUENCE [LARGE SCALE GENOMIC DNA]</scope>
    <source>
        <strain evidence="3">DSM 22620</strain>
    </source>
</reference>
<evidence type="ECO:0008006" key="4">
    <source>
        <dbReference type="Google" id="ProtNLM"/>
    </source>
</evidence>
<evidence type="ECO:0000313" key="2">
    <source>
        <dbReference type="EMBL" id="SDR69642.1"/>
    </source>
</evidence>
<dbReference type="RefSeq" id="WP_090861777.1">
    <property type="nucleotide sequence ID" value="NZ_LT629759.1"/>
</dbReference>
<feature type="compositionally biased region" description="Low complexity" evidence="1">
    <location>
        <begin position="1498"/>
        <end position="1507"/>
    </location>
</feature>
<organism evidence="2 3">
    <name type="scientific">Parafannyhessea umbonata</name>
    <dbReference type="NCBI Taxonomy" id="604330"/>
    <lineage>
        <taxon>Bacteria</taxon>
        <taxon>Bacillati</taxon>
        <taxon>Actinomycetota</taxon>
        <taxon>Coriobacteriia</taxon>
        <taxon>Coriobacteriales</taxon>
        <taxon>Atopobiaceae</taxon>
        <taxon>Parafannyhessea</taxon>
    </lineage>
</organism>
<gene>
    <name evidence="2" type="ORF">SAMN04489857_0699</name>
</gene>
<dbReference type="Proteomes" id="UP000199480">
    <property type="component" value="Chromosome I"/>
</dbReference>
<proteinExistence type="predicted"/>
<feature type="region of interest" description="Disordered" evidence="1">
    <location>
        <begin position="1364"/>
        <end position="1435"/>
    </location>
</feature>
<dbReference type="OrthoDB" id="3778130at2"/>
<evidence type="ECO:0000313" key="3">
    <source>
        <dbReference type="Proteomes" id="UP000199480"/>
    </source>
</evidence>